<evidence type="ECO:0000256" key="5">
    <source>
        <dbReference type="ARBA" id="ARBA00012305"/>
    </source>
</evidence>
<dbReference type="Proteomes" id="UP000190064">
    <property type="component" value="Unassembled WGS sequence"/>
</dbReference>
<evidence type="ECO:0000256" key="10">
    <source>
        <dbReference type="ARBA" id="ARBA00023300"/>
    </source>
</evidence>
<evidence type="ECO:0000256" key="11">
    <source>
        <dbReference type="ARBA" id="ARBA00048995"/>
    </source>
</evidence>
<evidence type="ECO:0000256" key="1">
    <source>
        <dbReference type="ARBA" id="ARBA00001946"/>
    </source>
</evidence>
<comment type="similarity">
    <text evidence="4 12">Belongs to the PEPCase type 1 family.</text>
</comment>
<dbReference type="HAMAP" id="MF_00595">
    <property type="entry name" value="PEPcase_type1"/>
    <property type="match status" value="1"/>
</dbReference>
<evidence type="ECO:0000256" key="3">
    <source>
        <dbReference type="ARBA" id="ARBA00004496"/>
    </source>
</evidence>
<gene>
    <name evidence="12" type="primary">ppc</name>
    <name evidence="15" type="ORF">BTA35_0202320</name>
</gene>
<evidence type="ECO:0000256" key="2">
    <source>
        <dbReference type="ARBA" id="ARBA00003670"/>
    </source>
</evidence>
<sequence length="879" mass="100325">MNQLHESLRDNVRELGDYLGQTISHHLGDEFLEKIETIRHLAKADRVGDHSDNSLQDYLSNLSDDELLPVARAFNQFLNLANIAEQHYRARYRKTENYEALEQHSIVTLFNHLATQSISPEEIWQTITDMRIDLVMTAHPTEVNRRTLIQKYDAIADNLDQLENESLYLDQREKIQNRIRQLVEQAWHTDEIRHQRPTPVDEAKWGFVVIENSLWQAVPEFYRYLNQGLKATTGRSLPLDCSPIRFASWMGGDRDGNPNVTAKVTQEVLLLARWMAADLYLRDIDQLLNELSMWQCNDGLRAEVGEETKEPYRVLLRGLRRRLQVTQEWIEDQLDGHSRDERPDAVLIDTEELKAPLKLCYQSLIDCGMSRIAKGALLDTLRRASCFGLNLLKLDIRQDSGRHADVIAEICQALDLGDYRSWSEPEKQHFLLTELRSCRPLIPHNWQPSADVQEVIDTCRVVAQQSEEALGSYVISMAHHASDVLAVHLLLKECGCPFPMRVVPLFETLDDLDRSSEVIGSLMRIEWYQDRIRGEQEIMIGYSDSSKDAGQLAAAWGQYRAQEELVKVCKRHGVHLTLFHGRGGTVGRGGGPARSAILAQPPSSVSGSLRVTEQGEMIRFKFGLPDIAQRSMEIYVSAVLEATLQPPPSVKALWREEMNLLAERALQSYRHQVRDVPDFVPYFRAITPEQELAKLPLGSRPAKRRADGGVESLRAIPWIFAWTQIRLMLPAWLGSDIALSDAVQEGELPLIREMMEKWPFFTTYMDMLEMVLTKSDANVARYYEKKLVPEKLHPLGDVLCARLDNLKQTVMQIRDRKTLQEHMPLIAEAVRVRNPYIDPLHVLQAELLQRDRSQPGNGQVEQALMVTMAGIAAGLRNTG</sequence>
<dbReference type="PANTHER" id="PTHR30523:SF6">
    <property type="entry name" value="PHOSPHOENOLPYRUVATE CARBOXYLASE"/>
    <property type="match status" value="1"/>
</dbReference>
<dbReference type="GO" id="GO:0005829">
    <property type="term" value="C:cytosol"/>
    <property type="evidence" value="ECO:0007669"/>
    <property type="project" value="TreeGrafter"/>
</dbReference>
<comment type="subcellular location">
    <subcellularLocation>
        <location evidence="3">Cytoplasm</location>
    </subcellularLocation>
</comment>
<dbReference type="EMBL" id="MTSD02000001">
    <property type="protein sequence ID" value="OOV88370.1"/>
    <property type="molecule type" value="Genomic_DNA"/>
</dbReference>
<dbReference type="RefSeq" id="WP_077242802.1">
    <property type="nucleotide sequence ID" value="NZ_FXTS01000001.1"/>
</dbReference>
<protein>
    <recommendedName>
        <fullName evidence="6 12">Phosphoenolpyruvate carboxylase</fullName>
        <shortName evidence="12">PEPC</shortName>
        <shortName evidence="12">PEPCase</shortName>
        <ecNumber evidence="5 12">4.1.1.31</ecNumber>
    </recommendedName>
</protein>
<dbReference type="AlphaFoldDB" id="A0A1T1HF72"/>
<dbReference type="Gene3D" id="1.20.1440.90">
    <property type="entry name" value="Phosphoenolpyruvate/pyruvate domain"/>
    <property type="match status" value="1"/>
</dbReference>
<evidence type="ECO:0000256" key="13">
    <source>
        <dbReference type="PROSITE-ProRule" id="PRU10111"/>
    </source>
</evidence>
<dbReference type="NCBIfam" id="NF000584">
    <property type="entry name" value="PRK00009.1"/>
    <property type="match status" value="1"/>
</dbReference>
<name>A0A1T1HF72_OCELI</name>
<feature type="active site" evidence="12 13">
    <location>
        <position position="139"/>
    </location>
</feature>
<evidence type="ECO:0000256" key="14">
    <source>
        <dbReference type="PROSITE-ProRule" id="PRU10112"/>
    </source>
</evidence>
<dbReference type="GO" id="GO:0015977">
    <property type="term" value="P:carbon fixation"/>
    <property type="evidence" value="ECO:0007669"/>
    <property type="project" value="UniProtKB-UniRule"/>
</dbReference>
<dbReference type="InterPro" id="IPR022805">
    <property type="entry name" value="PEP_COase_bac/pln-type"/>
</dbReference>
<dbReference type="InterPro" id="IPR033129">
    <property type="entry name" value="PEPCASE_His_AS"/>
</dbReference>
<dbReference type="SUPFAM" id="SSF51621">
    <property type="entry name" value="Phosphoenolpyruvate/pyruvate domain"/>
    <property type="match status" value="1"/>
</dbReference>
<comment type="subunit">
    <text evidence="12">Homotetramer.</text>
</comment>
<dbReference type="GO" id="GO:0000287">
    <property type="term" value="F:magnesium ion binding"/>
    <property type="evidence" value="ECO:0007669"/>
    <property type="project" value="UniProtKB-UniRule"/>
</dbReference>
<evidence type="ECO:0000256" key="4">
    <source>
        <dbReference type="ARBA" id="ARBA00008346"/>
    </source>
</evidence>
<comment type="function">
    <text evidence="2 12">Forms oxaloacetate, a four-carbon dicarboxylic acid source for the tricarboxylic acid cycle.</text>
</comment>
<evidence type="ECO:0000256" key="6">
    <source>
        <dbReference type="ARBA" id="ARBA00022419"/>
    </source>
</evidence>
<dbReference type="GO" id="GO:0006107">
    <property type="term" value="P:oxaloacetate metabolic process"/>
    <property type="evidence" value="ECO:0007669"/>
    <property type="project" value="UniProtKB-UniRule"/>
</dbReference>
<evidence type="ECO:0000256" key="7">
    <source>
        <dbReference type="ARBA" id="ARBA00022490"/>
    </source>
</evidence>
<feature type="active site" evidence="12 14">
    <location>
        <position position="547"/>
    </location>
</feature>
<dbReference type="PROSITE" id="PS00781">
    <property type="entry name" value="PEPCASE_1"/>
    <property type="match status" value="1"/>
</dbReference>
<dbReference type="PROSITE" id="PS00393">
    <property type="entry name" value="PEPCASE_2"/>
    <property type="match status" value="1"/>
</dbReference>
<dbReference type="Pfam" id="PF00311">
    <property type="entry name" value="PEPcase"/>
    <property type="match status" value="1"/>
</dbReference>
<organism evidence="15 16">
    <name type="scientific">Oceanospirillum linum</name>
    <dbReference type="NCBI Taxonomy" id="966"/>
    <lineage>
        <taxon>Bacteria</taxon>
        <taxon>Pseudomonadati</taxon>
        <taxon>Pseudomonadota</taxon>
        <taxon>Gammaproteobacteria</taxon>
        <taxon>Oceanospirillales</taxon>
        <taxon>Oceanospirillaceae</taxon>
        <taxon>Oceanospirillum</taxon>
    </lineage>
</organism>
<dbReference type="STRING" id="966.BTA35_0202320"/>
<evidence type="ECO:0000256" key="12">
    <source>
        <dbReference type="HAMAP-Rule" id="MF_00595"/>
    </source>
</evidence>
<dbReference type="FunFam" id="1.20.1440.90:FF:000001">
    <property type="entry name" value="Phosphoenolpyruvate carboxylase 1"/>
    <property type="match status" value="1"/>
</dbReference>
<evidence type="ECO:0000313" key="16">
    <source>
        <dbReference type="Proteomes" id="UP000190064"/>
    </source>
</evidence>
<dbReference type="GO" id="GO:0006099">
    <property type="term" value="P:tricarboxylic acid cycle"/>
    <property type="evidence" value="ECO:0007669"/>
    <property type="project" value="InterPro"/>
</dbReference>
<comment type="caution">
    <text evidence="15">The sequence shown here is derived from an EMBL/GenBank/DDBJ whole genome shotgun (WGS) entry which is preliminary data.</text>
</comment>
<evidence type="ECO:0000256" key="9">
    <source>
        <dbReference type="ARBA" id="ARBA00023239"/>
    </source>
</evidence>
<keyword evidence="9 12" id="KW-0456">Lyase</keyword>
<reference evidence="15" key="1">
    <citation type="submission" date="2017-02" db="EMBL/GenBank/DDBJ databases">
        <title>Draft Genome Sequence of the Salt Water Bacterium Oceanospirillum linum ATCC 11336.</title>
        <authorList>
            <person name="Trachtenberg A.M."/>
            <person name="Carney J.G."/>
            <person name="Linnane J.D."/>
            <person name="Rheaume B.A."/>
            <person name="Pitts N.L."/>
            <person name="Mykles D.L."/>
            <person name="Maclea K.S."/>
        </authorList>
    </citation>
    <scope>NUCLEOTIDE SEQUENCE [LARGE SCALE GENOMIC DNA]</scope>
    <source>
        <strain evidence="15">ATCC 11336</strain>
    </source>
</reference>
<accession>A0A1T1HF72</accession>
<keyword evidence="16" id="KW-1185">Reference proteome</keyword>
<keyword evidence="8 12" id="KW-0460">Magnesium</keyword>
<keyword evidence="10 12" id="KW-0120">Carbon dioxide fixation</keyword>
<dbReference type="InterPro" id="IPR018129">
    <property type="entry name" value="PEP_COase_Lys_AS"/>
</dbReference>
<evidence type="ECO:0000256" key="8">
    <source>
        <dbReference type="ARBA" id="ARBA00022842"/>
    </source>
</evidence>
<dbReference type="GO" id="GO:0008964">
    <property type="term" value="F:phosphoenolpyruvate carboxylase activity"/>
    <property type="evidence" value="ECO:0007669"/>
    <property type="project" value="UniProtKB-UniRule"/>
</dbReference>
<dbReference type="EC" id="4.1.1.31" evidence="5 12"/>
<keyword evidence="7" id="KW-0963">Cytoplasm</keyword>
<dbReference type="InterPro" id="IPR015813">
    <property type="entry name" value="Pyrv/PenolPyrv_kinase-like_dom"/>
</dbReference>
<proteinExistence type="inferred from homology"/>
<dbReference type="PRINTS" id="PR00150">
    <property type="entry name" value="PEPCARBXLASE"/>
</dbReference>
<comment type="cofactor">
    <cofactor evidence="1 12">
        <name>Mg(2+)</name>
        <dbReference type="ChEBI" id="CHEBI:18420"/>
    </cofactor>
</comment>
<dbReference type="InterPro" id="IPR021135">
    <property type="entry name" value="PEP_COase"/>
</dbReference>
<comment type="catalytic activity">
    <reaction evidence="11 12">
        <text>oxaloacetate + phosphate = phosphoenolpyruvate + hydrogencarbonate</text>
        <dbReference type="Rhea" id="RHEA:28370"/>
        <dbReference type="ChEBI" id="CHEBI:16452"/>
        <dbReference type="ChEBI" id="CHEBI:17544"/>
        <dbReference type="ChEBI" id="CHEBI:43474"/>
        <dbReference type="ChEBI" id="CHEBI:58702"/>
        <dbReference type="EC" id="4.1.1.31"/>
    </reaction>
</comment>
<dbReference type="PANTHER" id="PTHR30523">
    <property type="entry name" value="PHOSPHOENOLPYRUVATE CARBOXYLASE"/>
    <property type="match status" value="1"/>
</dbReference>
<evidence type="ECO:0000313" key="15">
    <source>
        <dbReference type="EMBL" id="OOV88370.1"/>
    </source>
</evidence>